<protein>
    <submittedName>
        <fullName evidence="4">5'-nucleotidase (Lipoprotein e(P4) family)</fullName>
    </submittedName>
</protein>
<feature type="chain" id="PRO_5032361074" evidence="2">
    <location>
        <begin position="30"/>
        <end position="617"/>
    </location>
</feature>
<dbReference type="InterPro" id="IPR005135">
    <property type="entry name" value="Endo/exonuclease/phosphatase"/>
</dbReference>
<sequence>MNRHRHAASALLRASALLLASTLGSPAVAAPAPSSTANLDAVLWMQKAPEYGLVAAGQWRALADRLPALKRSGEALVESEQPAEKSRRRPPAIIVDLDETVLDNSPANAEAPTGLAFDEARWQRWLTRVDEQFAVPGAVVALQAAARMGFRVFYISNRECPAATAPAVAPHPDCPARRHTQAVLERLGLPFAADSDALLLRGDQQGWADKTARRQHIARRYRIAALVGDDLGDFLPRSEAEALIDSIGRSGTVAATMARPESALAALASHAGRDWFVLPNPAYGSWERGQGSRIACSSPWLADQACADAALAAKQARLVLPGGAQRLRLATWNMEWLMPAETRDALLARCVEGQPPSAVRALPCPRDPYPPVARHDATDLALMAGYAARAGADVVAVQEVDGPEAALLVFPGHVPACFVARAHPQKTGFVVRAGIPFRCNGDLAALDDDGAARAGADITLWPGTGQAIRLLSVHLKSGCFDLPLSNAGNPVCARLQAQVPVLARWAADRNASGEAFAILGDFNRRLEADAALPAPDSLWAALRSASPVARVTDQQAYRRCRAGERYTAFIDNIVLGGPLATLRRDLVHVPMADAPADAVLSDHCLLGVDLWAWPVQP</sequence>
<evidence type="ECO:0000313" key="4">
    <source>
        <dbReference type="EMBL" id="MBB6226140.1"/>
    </source>
</evidence>
<dbReference type="EMBL" id="JACIIV010000002">
    <property type="protein sequence ID" value="MBB6226140.1"/>
    <property type="molecule type" value="Genomic_DNA"/>
</dbReference>
<dbReference type="Pfam" id="PF03372">
    <property type="entry name" value="Exo_endo_phos"/>
    <property type="match status" value="1"/>
</dbReference>
<dbReference type="SUPFAM" id="SSF56219">
    <property type="entry name" value="DNase I-like"/>
    <property type="match status" value="1"/>
</dbReference>
<dbReference type="Gene3D" id="3.60.10.10">
    <property type="entry name" value="Endonuclease/exonuclease/phosphatase"/>
    <property type="match status" value="1"/>
</dbReference>
<name>A0A841L147_9SPHN</name>
<accession>A0A841L147</accession>
<dbReference type="RefSeq" id="WP_184194291.1">
    <property type="nucleotide sequence ID" value="NZ_BMOX01000011.1"/>
</dbReference>
<feature type="signal peptide" evidence="2">
    <location>
        <begin position="1"/>
        <end position="29"/>
    </location>
</feature>
<dbReference type="SUPFAM" id="SSF56784">
    <property type="entry name" value="HAD-like"/>
    <property type="match status" value="1"/>
</dbReference>
<dbReference type="InterPro" id="IPR023214">
    <property type="entry name" value="HAD_sf"/>
</dbReference>
<feature type="domain" description="Endonuclease/exonuclease/phosphatase" evidence="3">
    <location>
        <begin position="331"/>
        <end position="603"/>
    </location>
</feature>
<comment type="caution">
    <text evidence="4">The sequence shown here is derived from an EMBL/GenBank/DDBJ whole genome shotgun (WGS) entry which is preliminary data.</text>
</comment>
<proteinExistence type="predicted"/>
<dbReference type="Pfam" id="PF03767">
    <property type="entry name" value="Acid_phosphat_B"/>
    <property type="match status" value="1"/>
</dbReference>
<gene>
    <name evidence="4" type="ORF">FHS79_000293</name>
</gene>
<evidence type="ECO:0000259" key="3">
    <source>
        <dbReference type="Pfam" id="PF03372"/>
    </source>
</evidence>
<dbReference type="Proteomes" id="UP000538147">
    <property type="component" value="Unassembled WGS sequence"/>
</dbReference>
<evidence type="ECO:0000256" key="1">
    <source>
        <dbReference type="ARBA" id="ARBA00022729"/>
    </source>
</evidence>
<reference evidence="4 5" key="1">
    <citation type="submission" date="2020-08" db="EMBL/GenBank/DDBJ databases">
        <title>Genomic Encyclopedia of Type Strains, Phase IV (KMG-IV): sequencing the most valuable type-strain genomes for metagenomic binning, comparative biology and taxonomic classification.</title>
        <authorList>
            <person name="Goeker M."/>
        </authorList>
    </citation>
    <scope>NUCLEOTIDE SEQUENCE [LARGE SCALE GENOMIC DNA]</scope>
    <source>
        <strain evidence="4 5">DSM 102189</strain>
    </source>
</reference>
<dbReference type="InterPro" id="IPR005519">
    <property type="entry name" value="Acid_phosphat_B-like"/>
</dbReference>
<evidence type="ECO:0000256" key="2">
    <source>
        <dbReference type="SAM" id="SignalP"/>
    </source>
</evidence>
<keyword evidence="5" id="KW-1185">Reference proteome</keyword>
<dbReference type="Gene3D" id="3.40.50.1000">
    <property type="entry name" value="HAD superfamily/HAD-like"/>
    <property type="match status" value="1"/>
</dbReference>
<keyword evidence="1 2" id="KW-0732">Signal</keyword>
<keyword evidence="4" id="KW-0449">Lipoprotein</keyword>
<organism evidence="4 5">
    <name type="scientific">Polymorphobacter multimanifer</name>
    <dbReference type="NCBI Taxonomy" id="1070431"/>
    <lineage>
        <taxon>Bacteria</taxon>
        <taxon>Pseudomonadati</taxon>
        <taxon>Pseudomonadota</taxon>
        <taxon>Alphaproteobacteria</taxon>
        <taxon>Sphingomonadales</taxon>
        <taxon>Sphingosinicellaceae</taxon>
        <taxon>Polymorphobacter</taxon>
    </lineage>
</organism>
<dbReference type="AlphaFoldDB" id="A0A841L147"/>
<evidence type="ECO:0000313" key="5">
    <source>
        <dbReference type="Proteomes" id="UP000538147"/>
    </source>
</evidence>
<dbReference type="GO" id="GO:0003824">
    <property type="term" value="F:catalytic activity"/>
    <property type="evidence" value="ECO:0007669"/>
    <property type="project" value="InterPro"/>
</dbReference>
<dbReference type="InterPro" id="IPR036412">
    <property type="entry name" value="HAD-like_sf"/>
</dbReference>
<dbReference type="InterPro" id="IPR036691">
    <property type="entry name" value="Endo/exonu/phosph_ase_sf"/>
</dbReference>